<dbReference type="Proteomes" id="UP001228139">
    <property type="component" value="Chromosome"/>
</dbReference>
<proteinExistence type="predicted"/>
<organism evidence="1 2">
    <name type="scientific">Erwinia pyri</name>
    <dbReference type="NCBI Taxonomy" id="3062598"/>
    <lineage>
        <taxon>Bacteria</taxon>
        <taxon>Pseudomonadati</taxon>
        <taxon>Pseudomonadota</taxon>
        <taxon>Gammaproteobacteria</taxon>
        <taxon>Enterobacterales</taxon>
        <taxon>Erwiniaceae</taxon>
        <taxon>Erwinia</taxon>
    </lineage>
</organism>
<sequence>MRASTHFLTKKAFCPGESGEIAYSDYIYLFGHRLTGENHDKPDLLVDFAVMAQPLLSAGTASPRPLKFLYAGLKEFKTGNFPTGCSPLKG</sequence>
<accession>A0AA50DJR4</accession>
<dbReference type="AlphaFoldDB" id="A0AA50DJR4"/>
<reference evidence="1 2" key="1">
    <citation type="submission" date="2023-07" db="EMBL/GenBank/DDBJ databases">
        <title>Pathogenic bacteria of pear tree diseases.</title>
        <authorList>
            <person name="Zhang Z."/>
            <person name="He L."/>
            <person name="Huang R."/>
        </authorList>
    </citation>
    <scope>NUCLEOTIDE SEQUENCE [LARGE SCALE GENOMIC DNA]</scope>
    <source>
        <strain evidence="1 2">DE2</strain>
    </source>
</reference>
<name>A0AA50DJR4_9GAMM</name>
<keyword evidence="2" id="KW-1185">Reference proteome</keyword>
<dbReference type="EMBL" id="CP132353">
    <property type="protein sequence ID" value="WLS79105.1"/>
    <property type="molecule type" value="Genomic_DNA"/>
</dbReference>
<gene>
    <name evidence="1" type="ORF">Q3V30_00875</name>
</gene>
<evidence type="ECO:0000313" key="2">
    <source>
        <dbReference type="Proteomes" id="UP001228139"/>
    </source>
</evidence>
<protein>
    <submittedName>
        <fullName evidence="1">Uncharacterized protein</fullName>
    </submittedName>
</protein>
<evidence type="ECO:0000313" key="1">
    <source>
        <dbReference type="EMBL" id="WLS79105.1"/>
    </source>
</evidence>
<dbReference type="RefSeq" id="WP_306209579.1">
    <property type="nucleotide sequence ID" value="NZ_CP132353.1"/>
</dbReference>
<dbReference type="KEGG" id="epi:Q3V30_00875"/>